<dbReference type="RefSeq" id="WP_004205707.1">
    <property type="nucleotide sequence ID" value="NZ_CP029490.1"/>
</dbReference>
<keyword evidence="1" id="KW-0812">Transmembrane</keyword>
<name>A0ABN5LIT5_9STRE</name>
<reference evidence="2 3" key="1">
    <citation type="submission" date="2018-05" db="EMBL/GenBank/DDBJ databases">
        <title>Complete genome sequences of Streptococcus sobrinus.</title>
        <authorList>
            <person name="Sales M."/>
            <person name="Jensen P.A."/>
        </authorList>
    </citation>
    <scope>NUCLEOTIDE SEQUENCE [LARGE SCALE GENOMIC DNA]</scope>
    <source>
        <strain evidence="2 3">SL1</strain>
    </source>
</reference>
<gene>
    <name evidence="2" type="ORF">DK182_02130</name>
</gene>
<dbReference type="Pfam" id="PF16069">
    <property type="entry name" value="DUF4811"/>
    <property type="match status" value="1"/>
</dbReference>
<accession>A0ABN5LIT5</accession>
<proteinExistence type="predicted"/>
<keyword evidence="1" id="KW-1133">Transmembrane helix</keyword>
<evidence type="ECO:0000313" key="2">
    <source>
        <dbReference type="EMBL" id="AWN20211.1"/>
    </source>
</evidence>
<dbReference type="EMBL" id="CP029490">
    <property type="protein sequence ID" value="AWN20211.1"/>
    <property type="molecule type" value="Genomic_DNA"/>
</dbReference>
<sequence length="234" mass="25491">MIILIIGLATLATFGSWMLLSSKALRYGLGLLSLLVLAGSVYLLTDHFVNHTGMTVENRVVTQKIYTAGDSKLPYGVLVYKDLGSKASSKVLVYRASKEDKDAKAYFIPDTKHATEAVKKTATYQLADVKEAQVKTTTKRYVWKSKTAKLLYGFGGESGELVSQKSVVQVPKKTWLVLSQDQAKKLAGLAKQLQGQMAADPAKAQAMQALAKSNPEAYAEMQVSAIKKALKIKD</sequence>
<evidence type="ECO:0000256" key="1">
    <source>
        <dbReference type="SAM" id="Phobius"/>
    </source>
</evidence>
<evidence type="ECO:0000313" key="3">
    <source>
        <dbReference type="Proteomes" id="UP000245369"/>
    </source>
</evidence>
<dbReference type="InterPro" id="IPR032083">
    <property type="entry name" value="DUF4811"/>
</dbReference>
<protein>
    <submittedName>
        <fullName evidence="2">DUF4811 domain-containing protein</fullName>
    </submittedName>
</protein>
<keyword evidence="1" id="KW-0472">Membrane</keyword>
<dbReference type="GeneID" id="93923315"/>
<keyword evidence="3" id="KW-1185">Reference proteome</keyword>
<feature type="transmembrane region" description="Helical" evidence="1">
    <location>
        <begin position="25"/>
        <end position="44"/>
    </location>
</feature>
<organism evidence="2 3">
    <name type="scientific">Streptococcus sobrinus</name>
    <dbReference type="NCBI Taxonomy" id="1310"/>
    <lineage>
        <taxon>Bacteria</taxon>
        <taxon>Bacillati</taxon>
        <taxon>Bacillota</taxon>
        <taxon>Bacilli</taxon>
        <taxon>Lactobacillales</taxon>
        <taxon>Streptococcaceae</taxon>
        <taxon>Streptococcus</taxon>
    </lineage>
</organism>
<dbReference type="Proteomes" id="UP000245369">
    <property type="component" value="Chromosome"/>
</dbReference>